<gene>
    <name evidence="1" type="ORF">MHPYR_120114</name>
</gene>
<dbReference type="AlphaFoldDB" id="A0A1Y5P759"/>
<sequence>MQEAQVGIVDGCHGRHYGSRGTAWHVAGTVLLIRTAVTLATIRAQPIGWALIVGRETSRPSITSDQ</sequence>
<organism evidence="1">
    <name type="scientific">uncultured Mycobacterium sp</name>
    <dbReference type="NCBI Taxonomy" id="171292"/>
    <lineage>
        <taxon>Bacteria</taxon>
        <taxon>Bacillati</taxon>
        <taxon>Actinomycetota</taxon>
        <taxon>Actinomycetes</taxon>
        <taxon>Mycobacteriales</taxon>
        <taxon>Mycobacteriaceae</taxon>
        <taxon>Mycobacterium</taxon>
        <taxon>environmental samples</taxon>
    </lineage>
</organism>
<dbReference type="EMBL" id="FLQS01000004">
    <property type="protein sequence ID" value="SBS71941.1"/>
    <property type="molecule type" value="Genomic_DNA"/>
</dbReference>
<evidence type="ECO:0000313" key="1">
    <source>
        <dbReference type="EMBL" id="SBS71941.1"/>
    </source>
</evidence>
<name>A0A1Y5P759_9MYCO</name>
<proteinExistence type="predicted"/>
<accession>A0A1Y5P759</accession>
<reference evidence="1" key="1">
    <citation type="submission" date="2016-03" db="EMBL/GenBank/DDBJ databases">
        <authorList>
            <person name="Ploux O."/>
        </authorList>
    </citation>
    <scope>NUCLEOTIDE SEQUENCE</scope>
    <source>
        <strain evidence="1">UC10</strain>
    </source>
</reference>
<protein>
    <submittedName>
        <fullName evidence="1">Uncharacterized protein</fullName>
    </submittedName>
</protein>